<dbReference type="InterPro" id="IPR017592">
    <property type="entry name" value="Pilus_assmbl_Flp-typ_CpaB"/>
</dbReference>
<evidence type="ECO:0000259" key="2">
    <source>
        <dbReference type="SMART" id="SM00858"/>
    </source>
</evidence>
<name>A0A1H6FX62_THEAL</name>
<evidence type="ECO:0000256" key="1">
    <source>
        <dbReference type="SAM" id="MobiDB-lite"/>
    </source>
</evidence>
<dbReference type="Pfam" id="PF16976">
    <property type="entry name" value="RcpC"/>
    <property type="match status" value="1"/>
</dbReference>
<feature type="compositionally biased region" description="Low complexity" evidence="1">
    <location>
        <begin position="185"/>
        <end position="197"/>
    </location>
</feature>
<reference evidence="4" key="1">
    <citation type="submission" date="2016-10" db="EMBL/GenBank/DDBJ databases">
        <authorList>
            <person name="Varghese N."/>
            <person name="Submissions S."/>
        </authorList>
    </citation>
    <scope>NUCLEOTIDE SEQUENCE [LARGE SCALE GENOMIC DNA]</scope>
    <source>
        <strain evidence="4">ATCC 35263</strain>
    </source>
</reference>
<dbReference type="CDD" id="cd11614">
    <property type="entry name" value="SAF_CpaB_FlgA_like"/>
    <property type="match status" value="1"/>
</dbReference>
<evidence type="ECO:0000313" key="3">
    <source>
        <dbReference type="EMBL" id="SEH15401.1"/>
    </source>
</evidence>
<dbReference type="Proteomes" id="UP000222056">
    <property type="component" value="Unassembled WGS sequence"/>
</dbReference>
<keyword evidence="4" id="KW-1185">Reference proteome</keyword>
<gene>
    <name evidence="3" type="ORF">SAMN02745716_1937</name>
</gene>
<feature type="domain" description="SAF" evidence="2">
    <location>
        <begin position="46"/>
        <end position="108"/>
    </location>
</feature>
<feature type="region of interest" description="Disordered" evidence="1">
    <location>
        <begin position="175"/>
        <end position="197"/>
    </location>
</feature>
<dbReference type="Pfam" id="PF08666">
    <property type="entry name" value="SAF"/>
    <property type="match status" value="1"/>
</dbReference>
<dbReference type="STRING" id="29539.SAMN02745716_1937"/>
<dbReference type="EMBL" id="FNWJ01000002">
    <property type="protein sequence ID" value="SEH15401.1"/>
    <property type="molecule type" value="Genomic_DNA"/>
</dbReference>
<dbReference type="NCBIfam" id="TIGR03177">
    <property type="entry name" value="pilus_cpaB"/>
    <property type="match status" value="1"/>
</dbReference>
<proteinExistence type="predicted"/>
<sequence>MSALERGRRLRRGALLALVGLALAAAAAAEVRGRLRASEELVGRPVTVVAAARDLHEGALLRSHDLALRRIPVRFAPPSAYADPRFVIGRRLRAPLMRGDPVTVAALANGAASNERARTLETGERLVEVPVAGGAALAGAEPGARVDVVVSEATAGGGRSTLLLEALELRSLRPLGSPGAGAPGGSPAEASAAEGGESARSASHLAVLRVTPAQAVKLTAAAVFARELRLLLRPPGDRRRAGTIVAAGAAQ</sequence>
<dbReference type="InterPro" id="IPR013974">
    <property type="entry name" value="SAF"/>
</dbReference>
<accession>A0A1H6FX62</accession>
<protein>
    <submittedName>
        <fullName evidence="3">Flp pilus assembly protein RcpC/CpaB</fullName>
    </submittedName>
</protein>
<dbReference type="SMART" id="SM00858">
    <property type="entry name" value="SAF"/>
    <property type="match status" value="1"/>
</dbReference>
<evidence type="ECO:0000313" key="4">
    <source>
        <dbReference type="Proteomes" id="UP000222056"/>
    </source>
</evidence>
<dbReference type="AlphaFoldDB" id="A0A1H6FX62"/>
<dbReference type="InterPro" id="IPR031571">
    <property type="entry name" value="RcpC_dom"/>
</dbReference>
<organism evidence="3 4">
    <name type="scientific">Thermoleophilum album</name>
    <dbReference type="NCBI Taxonomy" id="29539"/>
    <lineage>
        <taxon>Bacteria</taxon>
        <taxon>Bacillati</taxon>
        <taxon>Actinomycetota</taxon>
        <taxon>Thermoleophilia</taxon>
        <taxon>Thermoleophilales</taxon>
        <taxon>Thermoleophilaceae</taxon>
        <taxon>Thermoleophilum</taxon>
    </lineage>
</organism>
<dbReference type="RefSeq" id="WP_177169463.1">
    <property type="nucleotide sequence ID" value="NZ_FNWJ01000002.1"/>
</dbReference>